<evidence type="ECO:0000313" key="13">
    <source>
        <dbReference type="EMBL" id="KAF2499477.1"/>
    </source>
</evidence>
<dbReference type="GO" id="GO:0005524">
    <property type="term" value="F:ATP binding"/>
    <property type="evidence" value="ECO:0007669"/>
    <property type="project" value="UniProtKB-KW"/>
</dbReference>
<dbReference type="GO" id="GO:0000724">
    <property type="term" value="P:double-strand break repair via homologous recombination"/>
    <property type="evidence" value="ECO:0007669"/>
    <property type="project" value="TreeGrafter"/>
</dbReference>
<gene>
    <name evidence="13" type="ORF">BU16DRAFT_523959</name>
</gene>
<evidence type="ECO:0000256" key="11">
    <source>
        <dbReference type="SAM" id="MobiDB-lite"/>
    </source>
</evidence>
<evidence type="ECO:0000256" key="1">
    <source>
        <dbReference type="ARBA" id="ARBA00004123"/>
    </source>
</evidence>
<feature type="domain" description="RecF/RecN/SMC N-terminal" evidence="12">
    <location>
        <begin position="82"/>
        <end position="1081"/>
    </location>
</feature>
<dbReference type="InterPro" id="IPR003395">
    <property type="entry name" value="RecF/RecN/SMC_N"/>
</dbReference>
<keyword evidence="14" id="KW-1185">Reference proteome</keyword>
<feature type="compositionally biased region" description="Polar residues" evidence="11">
    <location>
        <begin position="60"/>
        <end position="70"/>
    </location>
</feature>
<evidence type="ECO:0000256" key="3">
    <source>
        <dbReference type="ARBA" id="ARBA00010171"/>
    </source>
</evidence>
<dbReference type="SUPFAM" id="SSF52540">
    <property type="entry name" value="P-loop containing nucleoside triphosphate hydrolases"/>
    <property type="match status" value="2"/>
</dbReference>
<dbReference type="OrthoDB" id="10254973at2759"/>
<feature type="coiled-coil region" evidence="10">
    <location>
        <begin position="728"/>
        <end position="835"/>
    </location>
</feature>
<evidence type="ECO:0000256" key="7">
    <source>
        <dbReference type="ARBA" id="ARBA00022840"/>
    </source>
</evidence>
<proteinExistence type="inferred from homology"/>
<feature type="coiled-coil region" evidence="10">
    <location>
        <begin position="270"/>
        <end position="336"/>
    </location>
</feature>
<evidence type="ECO:0000256" key="8">
    <source>
        <dbReference type="ARBA" id="ARBA00023054"/>
    </source>
</evidence>
<feature type="region of interest" description="Disordered" evidence="11">
    <location>
        <begin position="1"/>
        <end position="78"/>
    </location>
</feature>
<evidence type="ECO:0000256" key="9">
    <source>
        <dbReference type="ARBA" id="ARBA00023242"/>
    </source>
</evidence>
<dbReference type="GO" id="GO:0005634">
    <property type="term" value="C:nucleus"/>
    <property type="evidence" value="ECO:0007669"/>
    <property type="project" value="UniProtKB-SubCell"/>
</dbReference>
<evidence type="ECO:0000259" key="12">
    <source>
        <dbReference type="Pfam" id="PF02463"/>
    </source>
</evidence>
<evidence type="ECO:0000256" key="4">
    <source>
        <dbReference type="ARBA" id="ARBA00018687"/>
    </source>
</evidence>
<evidence type="ECO:0000256" key="2">
    <source>
        <dbReference type="ARBA" id="ARBA00004286"/>
    </source>
</evidence>
<dbReference type="InterPro" id="IPR027417">
    <property type="entry name" value="P-loop_NTPase"/>
</dbReference>
<dbReference type="PANTHER" id="PTHR45916:SF1">
    <property type="entry name" value="STRUCTURAL MAINTENANCE OF CHROMOSOMES PROTEIN 5"/>
    <property type="match status" value="1"/>
</dbReference>
<keyword evidence="9" id="KW-0539">Nucleus</keyword>
<dbReference type="GO" id="GO:0003697">
    <property type="term" value="F:single-stranded DNA binding"/>
    <property type="evidence" value="ECO:0007669"/>
    <property type="project" value="TreeGrafter"/>
</dbReference>
<evidence type="ECO:0000256" key="5">
    <source>
        <dbReference type="ARBA" id="ARBA00022454"/>
    </source>
</evidence>
<comment type="similarity">
    <text evidence="3">Belongs to the SMC family. SMC5 subfamily.</text>
</comment>
<dbReference type="AlphaFoldDB" id="A0A6A6R7K9"/>
<keyword evidence="13" id="KW-0378">Hydrolase</keyword>
<evidence type="ECO:0000256" key="10">
    <source>
        <dbReference type="SAM" id="Coils"/>
    </source>
</evidence>
<feature type="coiled-coil region" evidence="10">
    <location>
        <begin position="920"/>
        <end position="957"/>
    </location>
</feature>
<dbReference type="GO" id="GO:0016787">
    <property type="term" value="F:hydrolase activity"/>
    <property type="evidence" value="ECO:0007669"/>
    <property type="project" value="UniProtKB-KW"/>
</dbReference>
<evidence type="ECO:0000256" key="6">
    <source>
        <dbReference type="ARBA" id="ARBA00022741"/>
    </source>
</evidence>
<keyword evidence="5" id="KW-0158">Chromosome</keyword>
<dbReference type="Pfam" id="PF02463">
    <property type="entry name" value="SMC_N"/>
    <property type="match status" value="1"/>
</dbReference>
<keyword evidence="7" id="KW-0067">ATP-binding</keyword>
<dbReference type="EMBL" id="MU004184">
    <property type="protein sequence ID" value="KAF2499477.1"/>
    <property type="molecule type" value="Genomic_DNA"/>
</dbReference>
<keyword evidence="8 10" id="KW-0175">Coiled coil</keyword>
<dbReference type="PANTHER" id="PTHR45916">
    <property type="entry name" value="STRUCTURAL MAINTENANCE OF CHROMOSOMES PROTEIN 5"/>
    <property type="match status" value="1"/>
</dbReference>
<name>A0A6A6R7K9_9PEZI</name>
<dbReference type="Gene3D" id="3.40.50.300">
    <property type="entry name" value="P-loop containing nucleotide triphosphate hydrolases"/>
    <property type="match status" value="2"/>
</dbReference>
<feature type="coiled-coil region" evidence="10">
    <location>
        <begin position="430"/>
        <end position="492"/>
    </location>
</feature>
<dbReference type="FunFam" id="3.40.50.300:FF:001301">
    <property type="entry name" value="Structural maintenance of chromosomes 5"/>
    <property type="match status" value="1"/>
</dbReference>
<comment type="subcellular location">
    <subcellularLocation>
        <location evidence="2">Chromosome</location>
    </subcellularLocation>
    <subcellularLocation>
        <location evidence="1">Nucleus</location>
    </subcellularLocation>
</comment>
<evidence type="ECO:0000313" key="14">
    <source>
        <dbReference type="Proteomes" id="UP000799750"/>
    </source>
</evidence>
<feature type="coiled-coil region" evidence="10">
    <location>
        <begin position="372"/>
        <end position="399"/>
    </location>
</feature>
<reference evidence="13" key="1">
    <citation type="journal article" date="2020" name="Stud. Mycol.">
        <title>101 Dothideomycetes genomes: a test case for predicting lifestyles and emergence of pathogens.</title>
        <authorList>
            <person name="Haridas S."/>
            <person name="Albert R."/>
            <person name="Binder M."/>
            <person name="Bloem J."/>
            <person name="Labutti K."/>
            <person name="Salamov A."/>
            <person name="Andreopoulos B."/>
            <person name="Baker S."/>
            <person name="Barry K."/>
            <person name="Bills G."/>
            <person name="Bluhm B."/>
            <person name="Cannon C."/>
            <person name="Castanera R."/>
            <person name="Culley D."/>
            <person name="Daum C."/>
            <person name="Ezra D."/>
            <person name="Gonzalez J."/>
            <person name="Henrissat B."/>
            <person name="Kuo A."/>
            <person name="Liang C."/>
            <person name="Lipzen A."/>
            <person name="Lutzoni F."/>
            <person name="Magnuson J."/>
            <person name="Mondo S."/>
            <person name="Nolan M."/>
            <person name="Ohm R."/>
            <person name="Pangilinan J."/>
            <person name="Park H.-J."/>
            <person name="Ramirez L."/>
            <person name="Alfaro M."/>
            <person name="Sun H."/>
            <person name="Tritt A."/>
            <person name="Yoshinaga Y."/>
            <person name="Zwiers L.-H."/>
            <person name="Turgeon B."/>
            <person name="Goodwin S."/>
            <person name="Spatafora J."/>
            <person name="Crous P."/>
            <person name="Grigoriev I."/>
        </authorList>
    </citation>
    <scope>NUCLEOTIDE SEQUENCE</scope>
    <source>
        <strain evidence="13">CBS 269.34</strain>
    </source>
</reference>
<organism evidence="13 14">
    <name type="scientific">Lophium mytilinum</name>
    <dbReference type="NCBI Taxonomy" id="390894"/>
    <lineage>
        <taxon>Eukaryota</taxon>
        <taxon>Fungi</taxon>
        <taxon>Dikarya</taxon>
        <taxon>Ascomycota</taxon>
        <taxon>Pezizomycotina</taxon>
        <taxon>Dothideomycetes</taxon>
        <taxon>Pleosporomycetidae</taxon>
        <taxon>Mytilinidiales</taxon>
        <taxon>Mytilinidiaceae</taxon>
        <taxon>Lophium</taxon>
    </lineage>
</organism>
<protein>
    <recommendedName>
        <fullName evidence="4">Structural maintenance of chromosomes protein 5</fullName>
    </recommendedName>
</protein>
<keyword evidence="6" id="KW-0547">Nucleotide-binding</keyword>
<sequence length="1128" mass="128457">MPGLTTSRRRTRDPDESEDEDVSDSATSSFSMRSGGSKRARLDNDALSEDSEGPVLPDSYRNQPQTNGSGDYTIDPHQPGSIVRITLTNFVTYTAAEFLPGPSLNMVIGPNGTGKSTLVCAICLGLGWSASNLGRAKDIVEYIKHGAREAEIEIELAGGRQTKGKNPVIRTVIKREGQKKGNFFINGRSCSQKQVVELARSFSIQIDNLCQFLPQDRVVEFAQMSPVEKLRATQQAVASDEVVKMHAKLIELRQTQKKGQTEQKVKQDTLNGLTVRQNAQRADVERLQERQSLITQEKALKSMRPFIEYRQAKAAAEESKQAKKEAKANLIRLQREAEPSLRATNLKKAYQTQIKEVVGSRKRMVQAKENSADSYTQRLQVNEESIKEIEARIEAERKSDDGNRKKILTHERNITRLKGLLEEEPAPFDAPEFNKKIRDKESLRKELEDEIRAKKEEKDEIQARVKELGPKKERLQNELNELKTQSGQQTSKLKGVSSETARAWTWVQENSHRFEGKIYGPPIVTCSIKDPRYADAIESMISNTEFLSFTCLNKKDFATLQNELLGRMNLHDIHIRMATHGIDQWAHPVPTNDLPGYGLEAWLIDLVEGPEPVLSMLCENSNLHRTAVTRQNDSPEQYEKVSNSPIQTWVAGQKSFRILNRKKDYGADAVSTHVRQIHKANYWTDQPIDAGAERDIRAKIGEIDIQIETERSSWEELKKWMQPKSDERKSLMQEVDALRKEKDDLQQLQSNFRLLPNQLADAEAEKSRIETERAELRQRIATLRAEIQDLQLKKGQLVLDYANAIENLRIACVALMDAEILLVEASSEFEAVEAENKQVVQMIAETIKAEAEISARSALLFEEARKLARKCQQISNNRSTEEAKFHEEHSAIATMEELNSEIESVMTRLELMTDGNPRALEEYEKRAQEIERTEAKLNDLNADLEQVHNQITEIRAEWEPQVDALVERISDGFSRNFEKIGCAGQVQIDKHEDFDQWSIEILVRFRENEELAILDSHRQSGGERAVSTIFYLMALQDMARSPFRVVDEINQGMDPRNERMVHERMVDIACQERTSQYFLITPKLLNGLKFHPKMKVHCIASGEYMPSDYHDLDFPSLLDIAMRVKGQA</sequence>
<dbReference type="Proteomes" id="UP000799750">
    <property type="component" value="Unassembled WGS sequence"/>
</dbReference>
<dbReference type="GO" id="GO:0030915">
    <property type="term" value="C:Smc5-Smc6 complex"/>
    <property type="evidence" value="ECO:0007669"/>
    <property type="project" value="TreeGrafter"/>
</dbReference>
<accession>A0A6A6R7K9</accession>